<name>A0A1Z8B633_9FLAO</name>
<sequence length="324" mass="37716">MEPHDDIAIFKALLRSVGNQFWKNGNTASTIEMNGWKGHEITNFQDDLRSNTGSTVSEKWFYTYVKNNPEKLPRIDILNLLAQYIGEDNWYAFAKAEKNRIIDFNNTDKKVETLKTKQNDKEPMQSKSKKTYWIAMISLTVSVIFMIYSFMNKETKYEFCFVDNYSKIPIENIALDIHVLHKNESPQYFKTDSLGCFKGTTSGSLIKFVVSSPYYKNDTITRVLNGEQFEQLPLRTDDYALMLDYYSNGKVEEFKKRKAQLNQLIARDAIIMEVLPHSIGVTLYEKADFINKLTTPTSTLKRLEIIETTYGNEQITKLKFRIQR</sequence>
<reference evidence="3" key="1">
    <citation type="journal article" date="2017" name="Proc. Natl. Acad. Sci. U.S.A.">
        <title>Simulation of Deepwater Horizon oil plume reveals substrate specialization within a complex community of hydrocarbon-degraders.</title>
        <authorList>
            <person name="Hu P."/>
            <person name="Dubinsky E.A."/>
            <person name="Probst A.J."/>
            <person name="Wang J."/>
            <person name="Sieber C.M.K."/>
            <person name="Tom L.M."/>
            <person name="Gardinali P."/>
            <person name="Banfield J.F."/>
            <person name="Atlas R.M."/>
            <person name="Andersen G.L."/>
        </authorList>
    </citation>
    <scope>NUCLEOTIDE SEQUENCE [LARGE SCALE GENOMIC DNA]</scope>
</reference>
<feature type="transmembrane region" description="Helical" evidence="1">
    <location>
        <begin position="131"/>
        <end position="151"/>
    </location>
</feature>
<dbReference type="Proteomes" id="UP000196102">
    <property type="component" value="Unassembled WGS sequence"/>
</dbReference>
<gene>
    <name evidence="2" type="ORF">A9Q93_04495</name>
</gene>
<keyword evidence="1" id="KW-1133">Transmembrane helix</keyword>
<proteinExistence type="predicted"/>
<dbReference type="EMBL" id="MAAX01000073">
    <property type="protein sequence ID" value="OUS18029.1"/>
    <property type="molecule type" value="Genomic_DNA"/>
</dbReference>
<evidence type="ECO:0000313" key="3">
    <source>
        <dbReference type="Proteomes" id="UP000196102"/>
    </source>
</evidence>
<dbReference type="RefSeq" id="WP_303686190.1">
    <property type="nucleotide sequence ID" value="NZ_CAJXYO010000016.1"/>
</dbReference>
<keyword evidence="1" id="KW-0812">Transmembrane</keyword>
<organism evidence="2 3">
    <name type="scientific">Nonlabens dokdonensis</name>
    <dbReference type="NCBI Taxonomy" id="328515"/>
    <lineage>
        <taxon>Bacteria</taxon>
        <taxon>Pseudomonadati</taxon>
        <taxon>Bacteroidota</taxon>
        <taxon>Flavobacteriia</taxon>
        <taxon>Flavobacteriales</taxon>
        <taxon>Flavobacteriaceae</taxon>
        <taxon>Nonlabens</taxon>
    </lineage>
</organism>
<accession>A0A1Z8B633</accession>
<evidence type="ECO:0000256" key="1">
    <source>
        <dbReference type="SAM" id="Phobius"/>
    </source>
</evidence>
<dbReference type="AlphaFoldDB" id="A0A1Z8B633"/>
<comment type="caution">
    <text evidence="2">The sequence shown here is derived from an EMBL/GenBank/DDBJ whole genome shotgun (WGS) entry which is preliminary data.</text>
</comment>
<protein>
    <submittedName>
        <fullName evidence="2">Uncharacterized protein</fullName>
    </submittedName>
</protein>
<keyword evidence="1" id="KW-0472">Membrane</keyword>
<evidence type="ECO:0000313" key="2">
    <source>
        <dbReference type="EMBL" id="OUS18029.1"/>
    </source>
</evidence>